<dbReference type="Pfam" id="PF01479">
    <property type="entry name" value="S4"/>
    <property type="match status" value="1"/>
</dbReference>
<evidence type="ECO:0000256" key="3">
    <source>
        <dbReference type="PROSITE-ProRule" id="PRU00182"/>
    </source>
</evidence>
<evidence type="ECO:0000313" key="6">
    <source>
        <dbReference type="EMBL" id="MFC7442171.1"/>
    </source>
</evidence>
<feature type="domain" description="RNA-binding S4" evidence="5">
    <location>
        <begin position="2"/>
        <end position="69"/>
    </location>
</feature>
<dbReference type="PROSITE" id="PS01149">
    <property type="entry name" value="PSI_RSU"/>
    <property type="match status" value="1"/>
</dbReference>
<dbReference type="NCBIfam" id="TIGR00093">
    <property type="entry name" value="pseudouridine synthase"/>
    <property type="match status" value="1"/>
</dbReference>
<evidence type="ECO:0000256" key="4">
    <source>
        <dbReference type="RuleBase" id="RU003887"/>
    </source>
</evidence>
<reference evidence="7" key="1">
    <citation type="journal article" date="2019" name="Int. J. Syst. Evol. Microbiol.">
        <title>The Global Catalogue of Microorganisms (GCM) 10K type strain sequencing project: providing services to taxonomists for standard genome sequencing and annotation.</title>
        <authorList>
            <consortium name="The Broad Institute Genomics Platform"/>
            <consortium name="The Broad Institute Genome Sequencing Center for Infectious Disease"/>
            <person name="Wu L."/>
            <person name="Ma J."/>
        </authorList>
    </citation>
    <scope>NUCLEOTIDE SEQUENCE [LARGE SCALE GENOMIC DNA]</scope>
    <source>
        <strain evidence="7">CGMCC 1.12942</strain>
    </source>
</reference>
<dbReference type="InterPro" id="IPR020103">
    <property type="entry name" value="PsdUridine_synth_cat_dom_sf"/>
</dbReference>
<sequence length="237" mass="27017">MERLQKVLAHAGVASRRHSEELIKSGKVKVNGKVVTQLGVKVDPAQDQIEVNGQLIQQEQKRTFLFYKPLRVITSMSDPQGRKVVADYFRSVPERIYPVGRLDYDTEGLLLLTNDGELANRLIHPRYEVDKTYVATVKGRPSPAAIEQLRKGVKLEDGWTAPAGVRILSQDDTQTKLQLTIREGRNRQVRRMCDAVGHPVIHLMRTKLAFLTLEGLKRGEYRELTGQEQERLRRLLT</sequence>
<dbReference type="SUPFAM" id="SSF55120">
    <property type="entry name" value="Pseudouridine synthase"/>
    <property type="match status" value="1"/>
</dbReference>
<dbReference type="InterPro" id="IPR000748">
    <property type="entry name" value="PsdUridine_synth_RsuA/RluB/E/F"/>
</dbReference>
<keyword evidence="7" id="KW-1185">Reference proteome</keyword>
<comment type="caution">
    <text evidence="6">The sequence shown here is derived from an EMBL/GenBank/DDBJ whole genome shotgun (WGS) entry which is preliminary data.</text>
</comment>
<dbReference type="PANTHER" id="PTHR47683:SF2">
    <property type="entry name" value="RNA-BINDING S4 DOMAIN-CONTAINING PROTEIN"/>
    <property type="match status" value="1"/>
</dbReference>
<dbReference type="EC" id="5.4.99.-" evidence="4"/>
<dbReference type="InterPro" id="IPR042092">
    <property type="entry name" value="PsdUridine_s_RsuA/RluB/E/F_cat"/>
</dbReference>
<dbReference type="InterPro" id="IPR018496">
    <property type="entry name" value="PsdUridine_synth_RsuA/RluB_CS"/>
</dbReference>
<dbReference type="CDD" id="cd00165">
    <property type="entry name" value="S4"/>
    <property type="match status" value="1"/>
</dbReference>
<dbReference type="InterPro" id="IPR002942">
    <property type="entry name" value="S4_RNA-bd"/>
</dbReference>
<dbReference type="InterPro" id="IPR020094">
    <property type="entry name" value="TruA/RsuA/RluB/E/F_N"/>
</dbReference>
<keyword evidence="2 4" id="KW-0413">Isomerase</keyword>
<keyword evidence="3" id="KW-0694">RNA-binding</keyword>
<proteinExistence type="inferred from homology"/>
<dbReference type="Proteomes" id="UP001596500">
    <property type="component" value="Unassembled WGS sequence"/>
</dbReference>
<dbReference type="Gene3D" id="3.30.70.1560">
    <property type="entry name" value="Alpha-L RNA-binding motif"/>
    <property type="match status" value="1"/>
</dbReference>
<dbReference type="PROSITE" id="PS50889">
    <property type="entry name" value="S4"/>
    <property type="match status" value="1"/>
</dbReference>
<dbReference type="SUPFAM" id="SSF55174">
    <property type="entry name" value="Alpha-L RNA-binding motif"/>
    <property type="match status" value="1"/>
</dbReference>
<evidence type="ECO:0000256" key="1">
    <source>
        <dbReference type="ARBA" id="ARBA00008348"/>
    </source>
</evidence>
<comment type="similarity">
    <text evidence="1 4">Belongs to the pseudouridine synthase RsuA family.</text>
</comment>
<dbReference type="InterPro" id="IPR050343">
    <property type="entry name" value="RsuA_PseudoU_synthase"/>
</dbReference>
<dbReference type="Gene3D" id="3.10.290.10">
    <property type="entry name" value="RNA-binding S4 domain"/>
    <property type="match status" value="1"/>
</dbReference>
<dbReference type="Gene3D" id="3.30.70.580">
    <property type="entry name" value="Pseudouridine synthase I, catalytic domain, N-terminal subdomain"/>
    <property type="match status" value="1"/>
</dbReference>
<dbReference type="Pfam" id="PF00849">
    <property type="entry name" value="PseudoU_synth_2"/>
    <property type="match status" value="1"/>
</dbReference>
<dbReference type="InterPro" id="IPR006145">
    <property type="entry name" value="PsdUridine_synth_RsuA/RluA"/>
</dbReference>
<dbReference type="CDD" id="cd02870">
    <property type="entry name" value="PseudoU_synth_RsuA_like"/>
    <property type="match status" value="1"/>
</dbReference>
<dbReference type="GO" id="GO:0016853">
    <property type="term" value="F:isomerase activity"/>
    <property type="evidence" value="ECO:0007669"/>
    <property type="project" value="UniProtKB-KW"/>
</dbReference>
<organism evidence="6 7">
    <name type="scientific">Laceyella putida</name>
    <dbReference type="NCBI Taxonomy" id="110101"/>
    <lineage>
        <taxon>Bacteria</taxon>
        <taxon>Bacillati</taxon>
        <taxon>Bacillota</taxon>
        <taxon>Bacilli</taxon>
        <taxon>Bacillales</taxon>
        <taxon>Thermoactinomycetaceae</taxon>
        <taxon>Laceyella</taxon>
    </lineage>
</organism>
<dbReference type="EMBL" id="JBHTBW010000045">
    <property type="protein sequence ID" value="MFC7442171.1"/>
    <property type="molecule type" value="Genomic_DNA"/>
</dbReference>
<name>A0ABW2RMF0_9BACL</name>
<gene>
    <name evidence="6" type="ORF">ACFQNG_13835</name>
</gene>
<evidence type="ECO:0000256" key="2">
    <source>
        <dbReference type="ARBA" id="ARBA00023235"/>
    </source>
</evidence>
<protein>
    <recommendedName>
        <fullName evidence="4">Pseudouridine synthase</fullName>
        <ecNumber evidence="4">5.4.99.-</ecNumber>
    </recommendedName>
</protein>
<dbReference type="RefSeq" id="WP_379865879.1">
    <property type="nucleotide sequence ID" value="NZ_JBHTBW010000045.1"/>
</dbReference>
<evidence type="ECO:0000313" key="7">
    <source>
        <dbReference type="Proteomes" id="UP001596500"/>
    </source>
</evidence>
<dbReference type="SMART" id="SM00363">
    <property type="entry name" value="S4"/>
    <property type="match status" value="1"/>
</dbReference>
<dbReference type="PANTHER" id="PTHR47683">
    <property type="entry name" value="PSEUDOURIDINE SYNTHASE FAMILY PROTEIN-RELATED"/>
    <property type="match status" value="1"/>
</dbReference>
<evidence type="ECO:0000259" key="5">
    <source>
        <dbReference type="SMART" id="SM00363"/>
    </source>
</evidence>
<dbReference type="InterPro" id="IPR036986">
    <property type="entry name" value="S4_RNA-bd_sf"/>
</dbReference>
<accession>A0ABW2RMF0</accession>